<gene>
    <name evidence="1" type="ORF">JJN12_02780</name>
</gene>
<evidence type="ECO:0000313" key="2">
    <source>
        <dbReference type="Proteomes" id="UP000604730"/>
    </source>
</evidence>
<comment type="caution">
    <text evidence="1">The sequence shown here is derived from an EMBL/GenBank/DDBJ whole genome shotgun (WGS) entry which is preliminary data.</text>
</comment>
<organism evidence="1 2">
    <name type="scientific">Catonella massiliensis</name>
    <dbReference type="NCBI Taxonomy" id="2799636"/>
    <lineage>
        <taxon>Bacteria</taxon>
        <taxon>Bacillati</taxon>
        <taxon>Bacillota</taxon>
        <taxon>Clostridia</taxon>
        <taxon>Lachnospirales</taxon>
        <taxon>Lachnospiraceae</taxon>
        <taxon>Catonella</taxon>
    </lineage>
</organism>
<protein>
    <submittedName>
        <fullName evidence="1">Uncharacterized protein</fullName>
    </submittedName>
</protein>
<accession>A0ABS1IXV2</accession>
<name>A0ABS1IXV2_9FIRM</name>
<keyword evidence="2" id="KW-1185">Reference proteome</keyword>
<proteinExistence type="predicted"/>
<dbReference type="RefSeq" id="WP_208428270.1">
    <property type="nucleotide sequence ID" value="NZ_JAEPRJ010000001.1"/>
</dbReference>
<dbReference type="Proteomes" id="UP000604730">
    <property type="component" value="Unassembled WGS sequence"/>
</dbReference>
<evidence type="ECO:0000313" key="1">
    <source>
        <dbReference type="EMBL" id="MBK5896712.1"/>
    </source>
</evidence>
<sequence length="336" mass="38378">MFKKKIDFLVLMVFVVLVFLSQRADAYGRELTDNEAMTAERIIEKLSILRNKKNDVSLKRMFDGDTDYDITKYEQKLLSLGVKKASSESINELLKSDRDFRTKKGMTVAYGVSNNPADDIIRTFQGVYNVWQYQTTYGGKKQTHVIFESIGKDPYLNKTQTGYIYNKISPRTREARNWISEIVKIYAYKGIGAIPILGWTPYELLEVAKPKPSEISSTGNATVVTLNTVVVQKFVFVWNKSSKNWVYSLSTNRMSASHTVTFALNVRGNAINRSFDFGPYDIRGDYDNAKAIANQHSNGFEAVRCIDSYTAYSTSMRTNKIKIKIHTPRFVAHMMF</sequence>
<dbReference type="EMBL" id="JAEPRJ010000001">
    <property type="protein sequence ID" value="MBK5896712.1"/>
    <property type="molecule type" value="Genomic_DNA"/>
</dbReference>
<reference evidence="1 2" key="1">
    <citation type="submission" date="2021-01" db="EMBL/GenBank/DDBJ databases">
        <title>Isolation and description of Catonella massiliensis sp. nov., a novel Catonella species, isolated from a stable periodontitis subject.</title>
        <authorList>
            <person name="Antezack A."/>
            <person name="Boxberger M."/>
            <person name="La Scola B."/>
            <person name="Monnet-Corti V."/>
        </authorList>
    </citation>
    <scope>NUCLEOTIDE SEQUENCE [LARGE SCALE GENOMIC DNA]</scope>
    <source>
        <strain evidence="1 2">Marseille-Q4567</strain>
    </source>
</reference>